<feature type="transmembrane region" description="Helical" evidence="1">
    <location>
        <begin position="190"/>
        <end position="213"/>
    </location>
</feature>
<proteinExistence type="predicted"/>
<keyword evidence="1" id="KW-1133">Transmembrane helix</keyword>
<organism evidence="2">
    <name type="scientific">Fig closterovirus 2</name>
    <dbReference type="NCBI Taxonomy" id="2809011"/>
    <lineage>
        <taxon>Viruses</taxon>
        <taxon>Riboviria</taxon>
        <taxon>Orthornavirae</taxon>
        <taxon>Kitrinoviricota</taxon>
        <taxon>Alsuviricetes</taxon>
        <taxon>Martellivirales</taxon>
        <taxon>Closteroviridae</taxon>
        <taxon>Closterovirus</taxon>
    </lineage>
</organism>
<sequence>MAEHFEDKTSRDDLKRFMYLCEECFEEHLEIEFLSDSLPDDSSLKITLTDSHDVKNSICLLAYRYDSNTILVALFDNKNQEFKKDHTTSLINGNYVKITLKRERDSVQVVMSGKIITVVNAEKVKLMLSTWSTADCEIDFSKCVLLSRSLNDVGDRLDDLVEKFPKTPNNEYVRREYAKRKTFTKLSLKIYFTFVLLSVIVVLLVVATVLSVASE</sequence>
<name>A0A8A0XWC9_9CLOS</name>
<protein>
    <submittedName>
        <fullName evidence="2">p23</fullName>
    </submittedName>
</protein>
<evidence type="ECO:0000256" key="1">
    <source>
        <dbReference type="SAM" id="Phobius"/>
    </source>
</evidence>
<accession>A0A8A0XWC9</accession>
<keyword evidence="1" id="KW-0472">Membrane</keyword>
<reference evidence="2" key="1">
    <citation type="submission" date="2021-01" db="EMBL/GenBank/DDBJ databases">
        <title>Figuring out RNA genome size: A New Fig closterovirus with the largest plant RNA virus sequence.</title>
        <authorList>
            <person name="Debat H."/>
            <person name="Bejerman N."/>
        </authorList>
    </citation>
    <scope>NUCLEOTIDE SEQUENCE</scope>
    <source>
        <strain evidence="2">Figclos</strain>
    </source>
</reference>
<keyword evidence="1" id="KW-0812">Transmembrane</keyword>
<evidence type="ECO:0000313" key="2">
    <source>
        <dbReference type="EMBL" id="QSQ86325.1"/>
    </source>
</evidence>
<dbReference type="EMBL" id="MW489856">
    <property type="protein sequence ID" value="QSQ86325.1"/>
    <property type="molecule type" value="Genomic_RNA"/>
</dbReference>